<feature type="transmembrane region" description="Helical" evidence="1">
    <location>
        <begin position="38"/>
        <end position="56"/>
    </location>
</feature>
<reference evidence="3" key="1">
    <citation type="submission" date="2018-02" db="EMBL/GenBank/DDBJ databases">
        <authorList>
            <person name="Clavel T."/>
            <person name="Strowig T."/>
        </authorList>
    </citation>
    <scope>NUCLEOTIDE SEQUENCE [LARGE SCALE GENOMIC DNA]</scope>
    <source>
        <strain evidence="3">DSM 100764</strain>
    </source>
</reference>
<keyword evidence="3" id="KW-1185">Reference proteome</keyword>
<proteinExistence type="predicted"/>
<dbReference type="GeneID" id="93423822"/>
<dbReference type="Proteomes" id="UP000244925">
    <property type="component" value="Unassembled WGS sequence"/>
</dbReference>
<keyword evidence="1" id="KW-0812">Transmembrane</keyword>
<comment type="caution">
    <text evidence="2">The sequence shown here is derived from an EMBL/GenBank/DDBJ whole genome shotgun (WGS) entry which is preliminary data.</text>
</comment>
<evidence type="ECO:0000313" key="2">
    <source>
        <dbReference type="EMBL" id="PWB08070.1"/>
    </source>
</evidence>
<dbReference type="RefSeq" id="WP_107035754.1">
    <property type="nucleotide sequence ID" value="NZ_CAONGC010000008.1"/>
</dbReference>
<feature type="transmembrane region" description="Helical" evidence="1">
    <location>
        <begin position="68"/>
        <end position="89"/>
    </location>
</feature>
<keyword evidence="1" id="KW-0472">Membrane</keyword>
<evidence type="ECO:0008006" key="4">
    <source>
        <dbReference type="Google" id="ProtNLM"/>
    </source>
</evidence>
<keyword evidence="1" id="KW-1133">Transmembrane helix</keyword>
<protein>
    <recommendedName>
        <fullName evidence="4">DUF3592 domain-containing protein</fullName>
    </recommendedName>
</protein>
<organism evidence="2 3">
    <name type="scientific">Paramuribaculum intestinale</name>
    <dbReference type="NCBI Taxonomy" id="2094151"/>
    <lineage>
        <taxon>Bacteria</taxon>
        <taxon>Pseudomonadati</taxon>
        <taxon>Bacteroidota</taxon>
        <taxon>Bacteroidia</taxon>
        <taxon>Bacteroidales</taxon>
        <taxon>Muribaculaceae</taxon>
        <taxon>Paramuribaculum</taxon>
    </lineage>
</organism>
<evidence type="ECO:0000313" key="3">
    <source>
        <dbReference type="Proteomes" id="UP000244925"/>
    </source>
</evidence>
<gene>
    <name evidence="2" type="ORF">C5O25_05600</name>
</gene>
<evidence type="ECO:0000256" key="1">
    <source>
        <dbReference type="SAM" id="Phobius"/>
    </source>
</evidence>
<accession>A0A2V1ITH9</accession>
<dbReference type="AlphaFoldDB" id="A0A2V1ITH9"/>
<name>A0A2V1ITH9_9BACT</name>
<dbReference type="EMBL" id="PUBV01000008">
    <property type="protein sequence ID" value="PWB08070.1"/>
    <property type="molecule type" value="Genomic_DNA"/>
</dbReference>
<sequence length="204" mass="22633">MKGKMPYILLVLLIIVGITSWGAGIALASQTLSSRWISLTAAAILALTSLPMTLRAKNGVKRSITQKTLRGLMHVFVAGGVGYLAILGINRLGATEEKSETLIGAVTERTRHRHNRTRRVGRNRYVPDGHYYTYGAVVTLPDGRKTEQHLSLEEYNRTRIGAKREVTVARGWLGMPVVISMKELSKNKETGVPIRKKKTKAQRE</sequence>